<reference evidence="1" key="1">
    <citation type="journal article" date="2020" name="Nature">
        <title>Giant virus diversity and host interactions through global metagenomics.</title>
        <authorList>
            <person name="Schulz F."/>
            <person name="Roux S."/>
            <person name="Paez-Espino D."/>
            <person name="Jungbluth S."/>
            <person name="Walsh D.A."/>
            <person name="Denef V.J."/>
            <person name="McMahon K.D."/>
            <person name="Konstantinidis K.T."/>
            <person name="Eloe-Fadrosh E.A."/>
            <person name="Kyrpides N.C."/>
            <person name="Woyke T."/>
        </authorList>
    </citation>
    <scope>NUCLEOTIDE SEQUENCE</scope>
    <source>
        <strain evidence="1">GVMAG-M-3300009182-78</strain>
    </source>
</reference>
<dbReference type="EMBL" id="MN739044">
    <property type="protein sequence ID" value="QHS85574.1"/>
    <property type="molecule type" value="Genomic_DNA"/>
</dbReference>
<organism evidence="1">
    <name type="scientific">viral metagenome</name>
    <dbReference type="NCBI Taxonomy" id="1070528"/>
    <lineage>
        <taxon>unclassified sequences</taxon>
        <taxon>metagenomes</taxon>
        <taxon>organismal metagenomes</taxon>
    </lineage>
</organism>
<proteinExistence type="predicted"/>
<accession>A0A6C0B1A0</accession>
<name>A0A6C0B1A0_9ZZZZ</name>
<dbReference type="GO" id="GO:0035269">
    <property type="term" value="P:protein O-linked glycosylation via mannose"/>
    <property type="evidence" value="ECO:0007669"/>
    <property type="project" value="InterPro"/>
</dbReference>
<dbReference type="PANTHER" id="PTHR15576:SF1">
    <property type="entry name" value="RIBITOL-5-PHOSPHATE XYLOSYLTRANSFERASE 1"/>
    <property type="match status" value="1"/>
</dbReference>
<protein>
    <recommendedName>
        <fullName evidence="2">Exostosin GT47 domain-containing protein</fullName>
    </recommendedName>
</protein>
<evidence type="ECO:0000313" key="1">
    <source>
        <dbReference type="EMBL" id="QHS85574.1"/>
    </source>
</evidence>
<dbReference type="GO" id="GO:0120053">
    <property type="term" value="F:ribitol beta-1,4-xylosyltransferase activity"/>
    <property type="evidence" value="ECO:0007669"/>
    <property type="project" value="InterPro"/>
</dbReference>
<sequence>MDSYNKIKCNINNKLLFKLSQIGYALHSDMMFTNRVPEIEQNIQLVNNLKYGDKIFISLLSNEITIDIHVLVNILQNNNIKVYFYLMYEPIIPEYIINILLPVSLGLFLNNNIYESPLIHCMPIGIRDCEKIFPNHKGFSHDYLFNEGTKISEKKFLCLLCYSYTHQERYNCYNELKDKPFVNNLNDGIYEKQPSIHCGKVPVWIAYEYTHKSYYTLSPRGAGEDCHRFYEAIYLDSIPIVKKTNTAFDKLYSVFPCLIVDDWNEITEELLLSKKSELGNKLKEFKFKYPNAFMNLDSIHELLLQT</sequence>
<dbReference type="InterPro" id="IPR055286">
    <property type="entry name" value="RXYLT1-like"/>
</dbReference>
<dbReference type="AlphaFoldDB" id="A0A6C0B1A0"/>
<dbReference type="PANTHER" id="PTHR15576">
    <property type="entry name" value="RIBITOL-5-PHOSPHATE XYLOSYLTRANSFERASE 1"/>
    <property type="match status" value="1"/>
</dbReference>
<evidence type="ECO:0008006" key="2">
    <source>
        <dbReference type="Google" id="ProtNLM"/>
    </source>
</evidence>
<dbReference type="GO" id="GO:0005794">
    <property type="term" value="C:Golgi apparatus"/>
    <property type="evidence" value="ECO:0007669"/>
    <property type="project" value="TreeGrafter"/>
</dbReference>